<comment type="caution">
    <text evidence="12">The sequence shown here is derived from an EMBL/GenBank/DDBJ whole genome shotgun (WGS) entry which is preliminary data.</text>
</comment>
<dbReference type="Gene3D" id="3.40.640.10">
    <property type="entry name" value="Type I PLP-dependent aspartate aminotransferase-like (Major domain)"/>
    <property type="match status" value="1"/>
</dbReference>
<dbReference type="Gene3D" id="1.10.260.50">
    <property type="match status" value="1"/>
</dbReference>
<dbReference type="InterPro" id="IPR015421">
    <property type="entry name" value="PyrdxlP-dep_Trfase_major"/>
</dbReference>
<keyword evidence="5" id="KW-0479">Metal-binding</keyword>
<protein>
    <recommendedName>
        <fullName evidence="3">cysteine desulfurase</fullName>
        <ecNumber evidence="3">2.8.1.7</ecNumber>
    </recommendedName>
</protein>
<dbReference type="PANTHER" id="PTHR11601:SF34">
    <property type="entry name" value="CYSTEINE DESULFURASE"/>
    <property type="match status" value="1"/>
</dbReference>
<comment type="cofactor">
    <cofactor evidence="1 10">
        <name>pyridoxal 5'-phosphate</name>
        <dbReference type="ChEBI" id="CHEBI:597326"/>
    </cofactor>
</comment>
<dbReference type="Pfam" id="PF00266">
    <property type="entry name" value="Aminotran_5"/>
    <property type="match status" value="2"/>
</dbReference>
<feature type="domain" description="Aminotransferase class V" evidence="11">
    <location>
        <begin position="5"/>
        <end position="221"/>
    </location>
</feature>
<dbReference type="Proteomes" id="UP000176273">
    <property type="component" value="Unassembled WGS sequence"/>
</dbReference>
<keyword evidence="7" id="KW-0408">Iron</keyword>
<proteinExistence type="inferred from homology"/>
<name>A0A1F6BKQ2_9BACT</name>
<keyword evidence="8" id="KW-0411">Iron-sulfur</keyword>
<evidence type="ECO:0000259" key="11">
    <source>
        <dbReference type="Pfam" id="PF00266"/>
    </source>
</evidence>
<comment type="catalytic activity">
    <reaction evidence="9">
        <text>(sulfur carrier)-H + L-cysteine = (sulfur carrier)-SH + L-alanine</text>
        <dbReference type="Rhea" id="RHEA:43892"/>
        <dbReference type="Rhea" id="RHEA-COMP:14737"/>
        <dbReference type="Rhea" id="RHEA-COMP:14739"/>
        <dbReference type="ChEBI" id="CHEBI:29917"/>
        <dbReference type="ChEBI" id="CHEBI:35235"/>
        <dbReference type="ChEBI" id="CHEBI:57972"/>
        <dbReference type="ChEBI" id="CHEBI:64428"/>
        <dbReference type="EC" id="2.8.1.7"/>
    </reaction>
</comment>
<dbReference type="InterPro" id="IPR016454">
    <property type="entry name" value="Cysteine_dSase"/>
</dbReference>
<evidence type="ECO:0000256" key="8">
    <source>
        <dbReference type="ARBA" id="ARBA00023014"/>
    </source>
</evidence>
<dbReference type="AlphaFoldDB" id="A0A1F6BKQ2"/>
<gene>
    <name evidence="12" type="ORF">A2110_02900</name>
</gene>
<evidence type="ECO:0000256" key="3">
    <source>
        <dbReference type="ARBA" id="ARBA00012239"/>
    </source>
</evidence>
<evidence type="ECO:0000256" key="6">
    <source>
        <dbReference type="ARBA" id="ARBA00022898"/>
    </source>
</evidence>
<dbReference type="GO" id="GO:0051536">
    <property type="term" value="F:iron-sulfur cluster binding"/>
    <property type="evidence" value="ECO:0007669"/>
    <property type="project" value="UniProtKB-KW"/>
</dbReference>
<evidence type="ECO:0000256" key="9">
    <source>
        <dbReference type="ARBA" id="ARBA00050776"/>
    </source>
</evidence>
<dbReference type="PROSITE" id="PS00595">
    <property type="entry name" value="AA_TRANSFER_CLASS_5"/>
    <property type="match status" value="1"/>
</dbReference>
<accession>A0A1F6BKQ2</accession>
<evidence type="ECO:0000256" key="1">
    <source>
        <dbReference type="ARBA" id="ARBA00001933"/>
    </source>
</evidence>
<evidence type="ECO:0000256" key="2">
    <source>
        <dbReference type="ARBA" id="ARBA00006490"/>
    </source>
</evidence>
<dbReference type="EC" id="2.8.1.7" evidence="3"/>
<dbReference type="EMBL" id="MFKH01000010">
    <property type="protein sequence ID" value="OGG37506.1"/>
    <property type="molecule type" value="Genomic_DNA"/>
</dbReference>
<evidence type="ECO:0000313" key="12">
    <source>
        <dbReference type="EMBL" id="OGG37506.1"/>
    </source>
</evidence>
<dbReference type="SUPFAM" id="SSF53383">
    <property type="entry name" value="PLP-dependent transferases"/>
    <property type="match status" value="1"/>
</dbReference>
<evidence type="ECO:0000256" key="10">
    <source>
        <dbReference type="RuleBase" id="RU004504"/>
    </source>
</evidence>
<evidence type="ECO:0000313" key="13">
    <source>
        <dbReference type="Proteomes" id="UP000176273"/>
    </source>
</evidence>
<dbReference type="InterPro" id="IPR015424">
    <property type="entry name" value="PyrdxlP-dep_Trfase"/>
</dbReference>
<evidence type="ECO:0000256" key="7">
    <source>
        <dbReference type="ARBA" id="ARBA00023004"/>
    </source>
</evidence>
<sequence length="369" mass="40018">MTNRIYLDYAATTPVVPEVYKAMRPYFSEKYGNPGSLHSFGQEALAAVDRARETIAALIGARFDEVIFTSSATEANGLALRSVAKKLKAESHKVIVSAIEHKSVLEAAHELFPEVVELPVSHEGIVDIEALKGALHERTGLVSIMCVNNEIGVVEPIAEIARIIKEFKAVSDGPLFHTDASHAFQHLPCNVDELGVDMMTLCAHKIYGPKGVGALYVRGGVDRDLRRGTENVPNIVGFARAAELAAERRESEEKRLRKLLARFVEGVKRTYPKAEINGPAAEAANRAPHIVNIAFPGKKGEELLIKLDNAGVAVSTGAACRSRAVLPSYVLEALGHPRERARASVRISFGMTTTEAEIDEAVQRLADAL</sequence>
<dbReference type="Gene3D" id="3.90.1150.10">
    <property type="entry name" value="Aspartate Aminotransferase, domain 1"/>
    <property type="match status" value="1"/>
</dbReference>
<organism evidence="12 13">
    <name type="scientific">Candidatus Jorgensenbacteria bacterium GWA1_54_12</name>
    <dbReference type="NCBI Taxonomy" id="1798468"/>
    <lineage>
        <taxon>Bacteria</taxon>
        <taxon>Candidatus Joergenseniibacteriota</taxon>
    </lineage>
</organism>
<dbReference type="GO" id="GO:0046872">
    <property type="term" value="F:metal ion binding"/>
    <property type="evidence" value="ECO:0007669"/>
    <property type="project" value="UniProtKB-KW"/>
</dbReference>
<dbReference type="GO" id="GO:0031071">
    <property type="term" value="F:cysteine desulfurase activity"/>
    <property type="evidence" value="ECO:0007669"/>
    <property type="project" value="UniProtKB-EC"/>
</dbReference>
<dbReference type="STRING" id="1798468.A2110_02900"/>
<dbReference type="InterPro" id="IPR015422">
    <property type="entry name" value="PyrdxlP-dep_Trfase_small"/>
</dbReference>
<dbReference type="InterPro" id="IPR020578">
    <property type="entry name" value="Aminotrans_V_PyrdxlP_BS"/>
</dbReference>
<comment type="similarity">
    <text evidence="2">Belongs to the class-V pyridoxal-phosphate-dependent aminotransferase family. NifS/IscS subfamily.</text>
</comment>
<keyword evidence="6" id="KW-0663">Pyridoxal phosphate</keyword>
<dbReference type="PANTHER" id="PTHR11601">
    <property type="entry name" value="CYSTEINE DESULFURYLASE FAMILY MEMBER"/>
    <property type="match status" value="1"/>
</dbReference>
<evidence type="ECO:0000256" key="4">
    <source>
        <dbReference type="ARBA" id="ARBA00022679"/>
    </source>
</evidence>
<dbReference type="InterPro" id="IPR000192">
    <property type="entry name" value="Aminotrans_V_dom"/>
</dbReference>
<evidence type="ECO:0000256" key="5">
    <source>
        <dbReference type="ARBA" id="ARBA00022723"/>
    </source>
</evidence>
<dbReference type="PIRSF" id="PIRSF005572">
    <property type="entry name" value="NifS"/>
    <property type="match status" value="1"/>
</dbReference>
<keyword evidence="4" id="KW-0808">Transferase</keyword>
<reference evidence="12 13" key="1">
    <citation type="journal article" date="2016" name="Nat. Commun.">
        <title>Thousands of microbial genomes shed light on interconnected biogeochemical processes in an aquifer system.</title>
        <authorList>
            <person name="Anantharaman K."/>
            <person name="Brown C.T."/>
            <person name="Hug L.A."/>
            <person name="Sharon I."/>
            <person name="Castelle C.J."/>
            <person name="Probst A.J."/>
            <person name="Thomas B.C."/>
            <person name="Singh A."/>
            <person name="Wilkins M.J."/>
            <person name="Karaoz U."/>
            <person name="Brodie E.L."/>
            <person name="Williams K.H."/>
            <person name="Hubbard S.S."/>
            <person name="Banfield J.F."/>
        </authorList>
    </citation>
    <scope>NUCLEOTIDE SEQUENCE [LARGE SCALE GENOMIC DNA]</scope>
</reference>
<feature type="domain" description="Aminotransferase class V" evidence="11">
    <location>
        <begin position="224"/>
        <end position="359"/>
    </location>
</feature>